<feature type="signal peptide" evidence="2">
    <location>
        <begin position="1"/>
        <end position="19"/>
    </location>
</feature>
<feature type="transmembrane region" description="Helical" evidence="1">
    <location>
        <begin position="373"/>
        <end position="392"/>
    </location>
</feature>
<organism evidence="3 4">
    <name type="scientific">Cichlidogyrus casuarinus</name>
    <dbReference type="NCBI Taxonomy" id="1844966"/>
    <lineage>
        <taxon>Eukaryota</taxon>
        <taxon>Metazoa</taxon>
        <taxon>Spiralia</taxon>
        <taxon>Lophotrochozoa</taxon>
        <taxon>Platyhelminthes</taxon>
        <taxon>Monogenea</taxon>
        <taxon>Monopisthocotylea</taxon>
        <taxon>Dactylogyridea</taxon>
        <taxon>Ancyrocephalidae</taxon>
        <taxon>Cichlidogyrus</taxon>
    </lineage>
</organism>
<evidence type="ECO:0000313" key="4">
    <source>
        <dbReference type="Proteomes" id="UP001626550"/>
    </source>
</evidence>
<sequence>MLALRLNVFCLCFTGFSLAHISFLDLNSESIVQFEGPSLHLARYGTVKAMDCFQSNLMAVRVANQVAKYEEKMQLLWFHRKWDNPIDPMGGAGKNYHSNGNVYAIFNADNYTQKLGRELPGFTLNIGDVTFSDSGPYACVLTPIDDGIYPSNRSLLLSVHSLRVETHHDSPSYEYFKLREGDKEISSCTTKQHSNEFELHAMLQEMTVNGDCLDKDLFTGISGKLACRAKGTKIDNLIKACEPHQADCDIGKEENRLLTNVSTTAWKHLNEQEKRARIIHSYWNTALKDINIRVADLASNVFWPQRWWYLKPSNILLDRGSDYIVSFWLHGPLYQEGQKVYGRIYLYEQRIFQQSLTSSVSYWYHHIDGLRSLFFASIWLACAFLLTTLISSRISAVVMRRRLVTHSPTVKTDAEGNKYNDFLANYWMDYITKFVNGIISDKDRLKNKDE</sequence>
<proteinExistence type="predicted"/>
<keyword evidence="1" id="KW-1133">Transmembrane helix</keyword>
<evidence type="ECO:0000256" key="2">
    <source>
        <dbReference type="SAM" id="SignalP"/>
    </source>
</evidence>
<dbReference type="AlphaFoldDB" id="A0ABD2Q430"/>
<reference evidence="3 4" key="1">
    <citation type="submission" date="2024-11" db="EMBL/GenBank/DDBJ databases">
        <title>Adaptive evolution of stress response genes in parasites aligns with host niche diversity.</title>
        <authorList>
            <person name="Hahn C."/>
            <person name="Resl P."/>
        </authorList>
    </citation>
    <scope>NUCLEOTIDE SEQUENCE [LARGE SCALE GENOMIC DNA]</scope>
    <source>
        <strain evidence="3">EGGRZ-B1_66</strain>
        <tissue evidence="3">Body</tissue>
    </source>
</reference>
<dbReference type="Proteomes" id="UP001626550">
    <property type="component" value="Unassembled WGS sequence"/>
</dbReference>
<accession>A0ABD2Q430</accession>
<feature type="chain" id="PRO_5044837557" description="Ig-like domain-containing protein" evidence="2">
    <location>
        <begin position="20"/>
        <end position="450"/>
    </location>
</feature>
<evidence type="ECO:0000313" key="3">
    <source>
        <dbReference type="EMBL" id="KAL3314370.1"/>
    </source>
</evidence>
<gene>
    <name evidence="3" type="ORF">Ciccas_007012</name>
</gene>
<comment type="caution">
    <text evidence="3">The sequence shown here is derived from an EMBL/GenBank/DDBJ whole genome shotgun (WGS) entry which is preliminary data.</text>
</comment>
<evidence type="ECO:0008006" key="5">
    <source>
        <dbReference type="Google" id="ProtNLM"/>
    </source>
</evidence>
<keyword evidence="2" id="KW-0732">Signal</keyword>
<name>A0ABD2Q430_9PLAT</name>
<keyword evidence="1" id="KW-0812">Transmembrane</keyword>
<dbReference type="EMBL" id="JBJKFK010001018">
    <property type="protein sequence ID" value="KAL3314370.1"/>
    <property type="molecule type" value="Genomic_DNA"/>
</dbReference>
<keyword evidence="4" id="KW-1185">Reference proteome</keyword>
<keyword evidence="1" id="KW-0472">Membrane</keyword>
<evidence type="ECO:0000256" key="1">
    <source>
        <dbReference type="SAM" id="Phobius"/>
    </source>
</evidence>
<protein>
    <recommendedName>
        <fullName evidence="5">Ig-like domain-containing protein</fullName>
    </recommendedName>
</protein>